<reference evidence="3 4" key="1">
    <citation type="submission" date="2016-10" db="EMBL/GenBank/DDBJ databases">
        <authorList>
            <person name="de Groot N.N."/>
        </authorList>
    </citation>
    <scope>NUCLEOTIDE SEQUENCE [LARGE SCALE GENOMIC DNA]</scope>
    <source>
        <strain evidence="3 4">DSM 25584</strain>
    </source>
</reference>
<dbReference type="Proteomes" id="UP000199415">
    <property type="component" value="Unassembled WGS sequence"/>
</dbReference>
<feature type="signal peptide" evidence="1">
    <location>
        <begin position="1"/>
        <end position="26"/>
    </location>
</feature>
<accession>A0A1G7L5V3</accession>
<dbReference type="Pfam" id="PF13449">
    <property type="entry name" value="Phytase-like"/>
    <property type="match status" value="1"/>
</dbReference>
<keyword evidence="4" id="KW-1185">Reference proteome</keyword>
<dbReference type="RefSeq" id="WP_090018190.1">
    <property type="nucleotide sequence ID" value="NZ_FNCE01000001.1"/>
</dbReference>
<organism evidence="3 4">
    <name type="scientific">Limimonas halophila</name>
    <dbReference type="NCBI Taxonomy" id="1082479"/>
    <lineage>
        <taxon>Bacteria</taxon>
        <taxon>Pseudomonadati</taxon>
        <taxon>Pseudomonadota</taxon>
        <taxon>Alphaproteobacteria</taxon>
        <taxon>Rhodospirillales</taxon>
        <taxon>Rhodovibrionaceae</taxon>
        <taxon>Limimonas</taxon>
    </lineage>
</organism>
<keyword evidence="1" id="KW-0732">Signal</keyword>
<dbReference type="PIRSF" id="PIRSF031900">
    <property type="entry name" value="UCP031900"/>
    <property type="match status" value="1"/>
</dbReference>
<dbReference type="AlphaFoldDB" id="A0A1G7L5V3"/>
<name>A0A1G7L5V3_9PROT</name>
<gene>
    <name evidence="3" type="ORF">SAMN05216241_101128</name>
</gene>
<feature type="chain" id="PRO_5011781175" description="Phytase-like domain-containing protein" evidence="1">
    <location>
        <begin position="27"/>
        <end position="332"/>
    </location>
</feature>
<dbReference type="InterPro" id="IPR014567">
    <property type="entry name" value="UCP031900"/>
</dbReference>
<evidence type="ECO:0000256" key="1">
    <source>
        <dbReference type="SAM" id="SignalP"/>
    </source>
</evidence>
<evidence type="ECO:0000313" key="3">
    <source>
        <dbReference type="EMBL" id="SDF44795.1"/>
    </source>
</evidence>
<evidence type="ECO:0000313" key="4">
    <source>
        <dbReference type="Proteomes" id="UP000199415"/>
    </source>
</evidence>
<protein>
    <recommendedName>
        <fullName evidence="2">Phytase-like domain-containing protein</fullName>
    </recommendedName>
</protein>
<proteinExistence type="predicted"/>
<evidence type="ECO:0000259" key="2">
    <source>
        <dbReference type="Pfam" id="PF13449"/>
    </source>
</evidence>
<sequence length="332" mass="34315">MLVPHIRLLAVLALAALIAVGGPAAARPLTLTATPLAPVDGAAPGTRVGPLTYLGGVVLDAPEPNFGGLSGLLLRDGGRRLTAVSDAGAWLRAAVDLDARGAPQGVSAARMGRLRDSRSNAILNKTDGDAESLARAAGGGLLVAFEGRHRIRSYGGPDAAARPVPIPDAVADAAPNKGLEAVTKLSDGRLLLIAEGGRTESGLPAWVRAPDGGWRALTYRTRDGFSPTGATGLPGGDALVLERKVKGLLGFRARLRRIPATKIERGEVLDGSILATLKPPLPVDNMEGVASVPATGGGSRLYLLSDDNFLPFQQTVLLAFRLPVETAARSRR</sequence>
<feature type="domain" description="Phytase-like" evidence="2">
    <location>
        <begin position="65"/>
        <end position="309"/>
    </location>
</feature>
<dbReference type="InterPro" id="IPR027372">
    <property type="entry name" value="Phytase-like_dom"/>
</dbReference>
<dbReference type="STRING" id="1082479.SAMN05216241_101128"/>
<dbReference type="EMBL" id="FNCE01000001">
    <property type="protein sequence ID" value="SDF44795.1"/>
    <property type="molecule type" value="Genomic_DNA"/>
</dbReference>